<evidence type="ECO:0000313" key="3">
    <source>
        <dbReference type="EMBL" id="CAK6980224.1"/>
    </source>
</evidence>
<name>A0AAV1QB18_SCOSC</name>
<feature type="non-terminal residue" evidence="3">
    <location>
        <position position="1"/>
    </location>
</feature>
<comment type="caution">
    <text evidence="3">The sequence shown here is derived from an EMBL/GenBank/DDBJ whole genome shotgun (WGS) entry which is preliminary data.</text>
</comment>
<gene>
    <name evidence="3" type="ORF">FSCOSCO3_A025798</name>
</gene>
<evidence type="ECO:0000256" key="2">
    <source>
        <dbReference type="SAM" id="SignalP"/>
    </source>
</evidence>
<organism evidence="3 4">
    <name type="scientific">Scomber scombrus</name>
    <name type="common">Atlantic mackerel</name>
    <name type="synonym">Scomber vernalis</name>
    <dbReference type="NCBI Taxonomy" id="13677"/>
    <lineage>
        <taxon>Eukaryota</taxon>
        <taxon>Metazoa</taxon>
        <taxon>Chordata</taxon>
        <taxon>Craniata</taxon>
        <taxon>Vertebrata</taxon>
        <taxon>Euteleostomi</taxon>
        <taxon>Actinopterygii</taxon>
        <taxon>Neopterygii</taxon>
        <taxon>Teleostei</taxon>
        <taxon>Neoteleostei</taxon>
        <taxon>Acanthomorphata</taxon>
        <taxon>Pelagiaria</taxon>
        <taxon>Scombriformes</taxon>
        <taxon>Scombridae</taxon>
        <taxon>Scomber</taxon>
    </lineage>
</organism>
<sequence length="131" mass="14307">NDFKLLQFLYSVSTFMTVCCSECSEGVRGQCADKSESDLLFPEASSTGEAVEERFVSPLVCRELPGRTKTPVITVNLCKGSMAANHPTNQQAAIQSRPNNGNETSKSEGTQSGRFSSPKSTRPRQKVNTQR</sequence>
<dbReference type="EMBL" id="CAWUFR010000659">
    <property type="protein sequence ID" value="CAK6980224.1"/>
    <property type="molecule type" value="Genomic_DNA"/>
</dbReference>
<evidence type="ECO:0000256" key="1">
    <source>
        <dbReference type="SAM" id="MobiDB-lite"/>
    </source>
</evidence>
<evidence type="ECO:0000313" key="4">
    <source>
        <dbReference type="Proteomes" id="UP001314229"/>
    </source>
</evidence>
<feature type="signal peptide" evidence="2">
    <location>
        <begin position="1"/>
        <end position="20"/>
    </location>
</feature>
<protein>
    <submittedName>
        <fullName evidence="3">Uncharacterized protein</fullName>
    </submittedName>
</protein>
<feature type="region of interest" description="Disordered" evidence="1">
    <location>
        <begin position="86"/>
        <end position="131"/>
    </location>
</feature>
<reference evidence="3 4" key="1">
    <citation type="submission" date="2024-01" db="EMBL/GenBank/DDBJ databases">
        <authorList>
            <person name="Alioto T."/>
            <person name="Alioto T."/>
            <person name="Gomez Garrido J."/>
        </authorList>
    </citation>
    <scope>NUCLEOTIDE SEQUENCE [LARGE SCALE GENOMIC DNA]</scope>
</reference>
<keyword evidence="4" id="KW-1185">Reference proteome</keyword>
<keyword evidence="2" id="KW-0732">Signal</keyword>
<dbReference type="AlphaFoldDB" id="A0AAV1QB18"/>
<proteinExistence type="predicted"/>
<feature type="chain" id="PRO_5043976563" evidence="2">
    <location>
        <begin position="21"/>
        <end position="131"/>
    </location>
</feature>
<accession>A0AAV1QB18</accession>
<dbReference type="Proteomes" id="UP001314229">
    <property type="component" value="Unassembled WGS sequence"/>
</dbReference>